<reference evidence="2 4" key="2">
    <citation type="submission" date="2020-08" db="EMBL/GenBank/DDBJ databases">
        <title>Sequencing the genomes of 1000 actinobacteria strains.</title>
        <authorList>
            <person name="Klenk H.-P."/>
        </authorList>
    </citation>
    <scope>NUCLEOTIDE SEQUENCE [LARGE SCALE GENOMIC DNA]</scope>
    <source>
        <strain evidence="2 4">DSM 9581</strain>
    </source>
</reference>
<evidence type="ECO:0000313" key="3">
    <source>
        <dbReference type="Proteomes" id="UP000321723"/>
    </source>
</evidence>
<organism evidence="1 3">
    <name type="scientific">Cellulomonas hominis</name>
    <dbReference type="NCBI Taxonomy" id="156981"/>
    <lineage>
        <taxon>Bacteria</taxon>
        <taxon>Bacillati</taxon>
        <taxon>Actinomycetota</taxon>
        <taxon>Actinomycetes</taxon>
        <taxon>Micrococcales</taxon>
        <taxon>Cellulomonadaceae</taxon>
        <taxon>Cellulomonas</taxon>
    </lineage>
</organism>
<gene>
    <name evidence="1" type="ORF">CHO01_22870</name>
    <name evidence="2" type="ORF">HNR08_003353</name>
</gene>
<proteinExistence type="predicted"/>
<dbReference type="EMBL" id="BJVQ01000031">
    <property type="protein sequence ID" value="GEL47171.1"/>
    <property type="molecule type" value="Genomic_DNA"/>
</dbReference>
<dbReference type="Proteomes" id="UP000564629">
    <property type="component" value="Unassembled WGS sequence"/>
</dbReference>
<reference evidence="1 3" key="1">
    <citation type="submission" date="2019-07" db="EMBL/GenBank/DDBJ databases">
        <title>Whole genome shotgun sequence of Cellulomonas hominis NBRC 16055.</title>
        <authorList>
            <person name="Hosoyama A."/>
            <person name="Uohara A."/>
            <person name="Ohji S."/>
            <person name="Ichikawa N."/>
        </authorList>
    </citation>
    <scope>NUCLEOTIDE SEQUENCE [LARGE SCALE GENOMIC DNA]</scope>
    <source>
        <strain evidence="1 3">NBRC 16055</strain>
    </source>
</reference>
<sequence>MTTNTPQDTATDFHHGFRLTKVKRFVSRGGTGFSGTLTHHGKPVAEVHQEGNGGQAVVHFNDGRGGDGSRAFEDAARAIFGAESFEPTEALLWRLETAEQMSRYRSTPFVLAAAEVDAFWGDAFWGDAPLRSGQFRQVRGCSPADLPTYLQERYGDAPLVWSKAHATFVPLTSL</sequence>
<name>A0A511FD67_9CELL</name>
<protein>
    <submittedName>
        <fullName evidence="2">Uncharacterized protein YheU (UPF0270 family)</fullName>
    </submittedName>
</protein>
<evidence type="ECO:0000313" key="2">
    <source>
        <dbReference type="EMBL" id="MBB5474617.1"/>
    </source>
</evidence>
<comment type="caution">
    <text evidence="1">The sequence shown here is derived from an EMBL/GenBank/DDBJ whole genome shotgun (WGS) entry which is preliminary data.</text>
</comment>
<evidence type="ECO:0000313" key="1">
    <source>
        <dbReference type="EMBL" id="GEL47171.1"/>
    </source>
</evidence>
<dbReference type="RefSeq" id="WP_146838042.1">
    <property type="nucleotide sequence ID" value="NZ_BJVQ01000031.1"/>
</dbReference>
<evidence type="ECO:0000313" key="4">
    <source>
        <dbReference type="Proteomes" id="UP000564629"/>
    </source>
</evidence>
<dbReference type="AlphaFoldDB" id="A0A511FD67"/>
<dbReference type="Proteomes" id="UP000321723">
    <property type="component" value="Unassembled WGS sequence"/>
</dbReference>
<accession>A0A511FD67</accession>
<keyword evidence="3" id="KW-1185">Reference proteome</keyword>
<dbReference type="EMBL" id="JACHDN010000001">
    <property type="protein sequence ID" value="MBB5474617.1"/>
    <property type="molecule type" value="Genomic_DNA"/>
</dbReference>